<keyword evidence="1" id="KW-0472">Membrane</keyword>
<dbReference type="Proteomes" id="UP001202248">
    <property type="component" value="Unassembled WGS sequence"/>
</dbReference>
<feature type="transmembrane region" description="Helical" evidence="1">
    <location>
        <begin position="99"/>
        <end position="120"/>
    </location>
</feature>
<proteinExistence type="predicted"/>
<reference evidence="2 3" key="1">
    <citation type="submission" date="2022-02" db="EMBL/GenBank/DDBJ databases">
        <authorList>
            <person name="Min J."/>
        </authorList>
    </citation>
    <scope>NUCLEOTIDE SEQUENCE [LARGE SCALE GENOMIC DNA]</scope>
    <source>
        <strain evidence="2 3">GR10-1</strain>
    </source>
</reference>
<evidence type="ECO:0000256" key="1">
    <source>
        <dbReference type="SAM" id="Phobius"/>
    </source>
</evidence>
<keyword evidence="3" id="KW-1185">Reference proteome</keyword>
<name>A0ABS9SMZ0_9BACT</name>
<sequence>MFTQAHTISALRFRRWSRKSYAAFQSIGRHVTIGNLKNIVADTFLGKQKNTSATIVVDIAQKEIEEEMSDPPDDIINLFPENLPLIPKSICVKTAHFNFYIHIYSWLIALLLSAIFILNLKN</sequence>
<organism evidence="2 3">
    <name type="scientific">Niabella ginsengisoli</name>
    <dbReference type="NCBI Taxonomy" id="522298"/>
    <lineage>
        <taxon>Bacteria</taxon>
        <taxon>Pseudomonadati</taxon>
        <taxon>Bacteroidota</taxon>
        <taxon>Chitinophagia</taxon>
        <taxon>Chitinophagales</taxon>
        <taxon>Chitinophagaceae</taxon>
        <taxon>Niabella</taxon>
    </lineage>
</organism>
<comment type="caution">
    <text evidence="2">The sequence shown here is derived from an EMBL/GenBank/DDBJ whole genome shotgun (WGS) entry which is preliminary data.</text>
</comment>
<protein>
    <submittedName>
        <fullName evidence="2">Uncharacterized protein</fullName>
    </submittedName>
</protein>
<gene>
    <name evidence="2" type="ORF">MKP09_18265</name>
</gene>
<evidence type="ECO:0000313" key="2">
    <source>
        <dbReference type="EMBL" id="MCH5599718.1"/>
    </source>
</evidence>
<keyword evidence="1" id="KW-0812">Transmembrane</keyword>
<dbReference type="RefSeq" id="WP_240831751.1">
    <property type="nucleotide sequence ID" value="NZ_JAKWBL010000004.1"/>
</dbReference>
<evidence type="ECO:0000313" key="3">
    <source>
        <dbReference type="Proteomes" id="UP001202248"/>
    </source>
</evidence>
<keyword evidence="1" id="KW-1133">Transmembrane helix</keyword>
<dbReference type="EMBL" id="JAKWBL010000004">
    <property type="protein sequence ID" value="MCH5599718.1"/>
    <property type="molecule type" value="Genomic_DNA"/>
</dbReference>
<accession>A0ABS9SMZ0</accession>